<dbReference type="Gene3D" id="3.30.565.60">
    <property type="match status" value="1"/>
</dbReference>
<dbReference type="Pfam" id="PF13749">
    <property type="entry name" value="HATPase_c_4"/>
    <property type="match status" value="1"/>
</dbReference>
<dbReference type="EMBL" id="CAADFK010000023">
    <property type="protein sequence ID" value="VFK11667.1"/>
    <property type="molecule type" value="Genomic_DNA"/>
</dbReference>
<protein>
    <submittedName>
        <fullName evidence="2">ATP-dependent DNA helicase RecG</fullName>
    </submittedName>
</protein>
<gene>
    <name evidence="2" type="ORF">BECKLPF1236B_GA0070989_10237</name>
</gene>
<dbReference type="GO" id="GO:0004386">
    <property type="term" value="F:helicase activity"/>
    <property type="evidence" value="ECO:0007669"/>
    <property type="project" value="UniProtKB-KW"/>
</dbReference>
<dbReference type="PANTHER" id="PTHR30595:SF6">
    <property type="entry name" value="SCHLAFEN ALBA-2 DOMAIN-CONTAINING PROTEIN"/>
    <property type="match status" value="1"/>
</dbReference>
<dbReference type="Pfam" id="PF04326">
    <property type="entry name" value="SLFN_AlbA_2"/>
    <property type="match status" value="1"/>
</dbReference>
<accession>A0A450W3R2</accession>
<dbReference type="InterPro" id="IPR038475">
    <property type="entry name" value="RecG_C_sf"/>
</dbReference>
<feature type="domain" description="Schlafen AlbA-2" evidence="1">
    <location>
        <begin position="14"/>
        <end position="127"/>
    </location>
</feature>
<keyword evidence="2" id="KW-0347">Helicase</keyword>
<sequence>METLELLEIINRGEDSKHQFKANATNETSLAQEMVAFSNSGGGDLFIGVGDDGAIKGLTGKDIRRLNQLISNVASEQVKPPINPQTENIATPNGLVMRVAIPDGISKPYQDNSGAFWVRSGADKRKATSREEIQGMFQRAGLVHGDEIPALGSNIADLDIDYFKEFLRKNGLDDPELPLPKLLENMNLMTDGVLNISGALLFATDPNRRLPVFIVKAVAFPGEAFHEKNYLDSRDITGRIADIFAQSLGFVVNNLRHIQGDRGINTTGEPEIPRIALEELIANALIHRDYFVSAPIKVFVFSDRVEIISPGHLPNNLTVENIKSGNSNIRNPILISHAAKILPYRGIGTGITGALRAYPAIDFEDDRAGNRFIVTIRRRND</sequence>
<keyword evidence="2" id="KW-0067">ATP-binding</keyword>
<keyword evidence="2" id="KW-0547">Nucleotide-binding</keyword>
<dbReference type="Gene3D" id="3.30.950.30">
    <property type="entry name" value="Schlafen, AAA domain"/>
    <property type="match status" value="1"/>
</dbReference>
<dbReference type="InterPro" id="IPR007421">
    <property type="entry name" value="Schlafen_AlbA_2_dom"/>
</dbReference>
<proteinExistence type="predicted"/>
<keyword evidence="2" id="KW-0378">Hydrolase</keyword>
<evidence type="ECO:0000313" key="2">
    <source>
        <dbReference type="EMBL" id="VFK11667.1"/>
    </source>
</evidence>
<reference evidence="2" key="1">
    <citation type="submission" date="2019-02" db="EMBL/GenBank/DDBJ databases">
        <authorList>
            <person name="Gruber-Vodicka R. H."/>
            <person name="Seah K. B. B."/>
        </authorList>
    </citation>
    <scope>NUCLEOTIDE SEQUENCE</scope>
    <source>
        <strain evidence="2">BECK_S313</strain>
    </source>
</reference>
<dbReference type="AlphaFoldDB" id="A0A450W3R2"/>
<organism evidence="2">
    <name type="scientific">Candidatus Kentrum sp. LPFa</name>
    <dbReference type="NCBI Taxonomy" id="2126335"/>
    <lineage>
        <taxon>Bacteria</taxon>
        <taxon>Pseudomonadati</taxon>
        <taxon>Pseudomonadota</taxon>
        <taxon>Gammaproteobacteria</taxon>
        <taxon>Candidatus Kentrum</taxon>
    </lineage>
</organism>
<name>A0A450W3R2_9GAMM</name>
<evidence type="ECO:0000259" key="1">
    <source>
        <dbReference type="Pfam" id="PF04326"/>
    </source>
</evidence>
<dbReference type="InterPro" id="IPR038461">
    <property type="entry name" value="Schlafen_AlbA_2_dom_sf"/>
</dbReference>
<dbReference type="PANTHER" id="PTHR30595">
    <property type="entry name" value="GLPR-RELATED TRANSCRIPTIONAL REPRESSOR"/>
    <property type="match status" value="1"/>
</dbReference>